<dbReference type="SUPFAM" id="SSF56935">
    <property type="entry name" value="Porins"/>
    <property type="match status" value="1"/>
</dbReference>
<comment type="subcellular location">
    <subcellularLocation>
        <location evidence="1">Cell outer membrane</location>
        <topology evidence="1">Multi-pass membrane protein</topology>
    </subcellularLocation>
</comment>
<evidence type="ECO:0000313" key="12">
    <source>
        <dbReference type="Proteomes" id="UP000824202"/>
    </source>
</evidence>
<name>A0A9D1V0K2_9BACT</name>
<dbReference type="InterPro" id="IPR000531">
    <property type="entry name" value="Beta-barrel_TonB"/>
</dbReference>
<dbReference type="Proteomes" id="UP000824202">
    <property type="component" value="Unassembled WGS sequence"/>
</dbReference>
<dbReference type="Gene3D" id="2.40.170.20">
    <property type="entry name" value="TonB-dependent receptor, beta-barrel domain"/>
    <property type="match status" value="1"/>
</dbReference>
<evidence type="ECO:0000256" key="1">
    <source>
        <dbReference type="ARBA" id="ARBA00004571"/>
    </source>
</evidence>
<keyword evidence="6" id="KW-0798">TonB box</keyword>
<keyword evidence="8 11" id="KW-0675">Receptor</keyword>
<evidence type="ECO:0000256" key="2">
    <source>
        <dbReference type="ARBA" id="ARBA00022448"/>
    </source>
</evidence>
<dbReference type="EMBL" id="DXFT01000140">
    <property type="protein sequence ID" value="HIX03906.1"/>
    <property type="molecule type" value="Genomic_DNA"/>
</dbReference>
<reference evidence="11" key="2">
    <citation type="submission" date="2021-04" db="EMBL/GenBank/DDBJ databases">
        <authorList>
            <person name="Gilroy R."/>
        </authorList>
    </citation>
    <scope>NUCLEOTIDE SEQUENCE</scope>
    <source>
        <strain evidence="11">23274</strain>
    </source>
</reference>
<evidence type="ECO:0000256" key="8">
    <source>
        <dbReference type="ARBA" id="ARBA00023170"/>
    </source>
</evidence>
<evidence type="ECO:0000259" key="10">
    <source>
        <dbReference type="Pfam" id="PF00593"/>
    </source>
</evidence>
<organism evidence="11 12">
    <name type="scientific">Candidatus Odoribacter faecigallinarum</name>
    <dbReference type="NCBI Taxonomy" id="2838706"/>
    <lineage>
        <taxon>Bacteria</taxon>
        <taxon>Pseudomonadati</taxon>
        <taxon>Bacteroidota</taxon>
        <taxon>Bacteroidia</taxon>
        <taxon>Bacteroidales</taxon>
        <taxon>Odoribacteraceae</taxon>
        <taxon>Odoribacter</taxon>
    </lineage>
</organism>
<keyword evidence="5" id="KW-0732">Signal</keyword>
<proteinExistence type="predicted"/>
<accession>A0A9D1V0K2</accession>
<feature type="domain" description="TonB-dependent receptor-like beta-barrel" evidence="10">
    <location>
        <begin position="293"/>
        <end position="703"/>
    </location>
</feature>
<evidence type="ECO:0000256" key="3">
    <source>
        <dbReference type="ARBA" id="ARBA00022452"/>
    </source>
</evidence>
<dbReference type="Pfam" id="PF00593">
    <property type="entry name" value="TonB_dep_Rec_b-barrel"/>
    <property type="match status" value="1"/>
</dbReference>
<dbReference type="GO" id="GO:0044718">
    <property type="term" value="P:siderophore transmembrane transport"/>
    <property type="evidence" value="ECO:0007669"/>
    <property type="project" value="TreeGrafter"/>
</dbReference>
<dbReference type="InterPro" id="IPR039426">
    <property type="entry name" value="TonB-dep_rcpt-like"/>
</dbReference>
<evidence type="ECO:0000256" key="6">
    <source>
        <dbReference type="ARBA" id="ARBA00023077"/>
    </source>
</evidence>
<evidence type="ECO:0000313" key="11">
    <source>
        <dbReference type="EMBL" id="HIX03906.1"/>
    </source>
</evidence>
<evidence type="ECO:0000256" key="5">
    <source>
        <dbReference type="ARBA" id="ARBA00022729"/>
    </source>
</evidence>
<reference evidence="11" key="1">
    <citation type="journal article" date="2021" name="PeerJ">
        <title>Extensive microbial diversity within the chicken gut microbiome revealed by metagenomics and culture.</title>
        <authorList>
            <person name="Gilroy R."/>
            <person name="Ravi A."/>
            <person name="Getino M."/>
            <person name="Pursley I."/>
            <person name="Horton D.L."/>
            <person name="Alikhan N.F."/>
            <person name="Baker D."/>
            <person name="Gharbi K."/>
            <person name="Hall N."/>
            <person name="Watson M."/>
            <person name="Adriaenssens E.M."/>
            <person name="Foster-Nyarko E."/>
            <person name="Jarju S."/>
            <person name="Secka A."/>
            <person name="Antonio M."/>
            <person name="Oren A."/>
            <person name="Chaudhuri R.R."/>
            <person name="La Ragione R."/>
            <person name="Hildebrand F."/>
            <person name="Pallen M.J."/>
        </authorList>
    </citation>
    <scope>NUCLEOTIDE SEQUENCE</scope>
    <source>
        <strain evidence="11">23274</strain>
    </source>
</reference>
<dbReference type="PANTHER" id="PTHR30069">
    <property type="entry name" value="TONB-DEPENDENT OUTER MEMBRANE RECEPTOR"/>
    <property type="match status" value="1"/>
</dbReference>
<dbReference type="GO" id="GO:0009279">
    <property type="term" value="C:cell outer membrane"/>
    <property type="evidence" value="ECO:0007669"/>
    <property type="project" value="UniProtKB-SubCell"/>
</dbReference>
<evidence type="ECO:0000256" key="9">
    <source>
        <dbReference type="ARBA" id="ARBA00023237"/>
    </source>
</evidence>
<dbReference type="PANTHER" id="PTHR30069:SF29">
    <property type="entry name" value="HEMOGLOBIN AND HEMOGLOBIN-HAPTOGLOBIN-BINDING PROTEIN 1-RELATED"/>
    <property type="match status" value="1"/>
</dbReference>
<protein>
    <submittedName>
        <fullName evidence="11">TonB-dependent receptor</fullName>
    </submittedName>
</protein>
<dbReference type="InterPro" id="IPR008969">
    <property type="entry name" value="CarboxyPept-like_regulatory"/>
</dbReference>
<keyword evidence="3" id="KW-1134">Transmembrane beta strand</keyword>
<dbReference type="AlphaFoldDB" id="A0A9D1V0K2"/>
<gene>
    <name evidence="11" type="ORF">H9863_07320</name>
</gene>
<keyword evidence="4" id="KW-0812">Transmembrane</keyword>
<dbReference type="InterPro" id="IPR036942">
    <property type="entry name" value="Beta-barrel_TonB_sf"/>
</dbReference>
<comment type="caution">
    <text evidence="11">The sequence shown here is derived from an EMBL/GenBank/DDBJ whole genome shotgun (WGS) entry which is preliminary data.</text>
</comment>
<evidence type="ECO:0000256" key="7">
    <source>
        <dbReference type="ARBA" id="ARBA00023136"/>
    </source>
</evidence>
<sequence length="746" mass="85268">MGNLTGIFLENMLRLALFLAGLLMCPGVLGQVWVTGRVLSENGFPVEGANVQVLDENRGTVTDSMGQFDVEMNVPGRLRITHLNYCALEVLVKKGEFLLVALKPLEHRLGEVEVKAKEMKGVGMVSTSRRDLERMPALLGERDVVKYLALSPGVVTTSALDAGLYVRGGNSVDNMFLVDGTPIANPAHLTGILSVFDTWILSNSQLYKSGFPAEYNSGLSAYVNMHPEAEGEDFNGEATLGFLSSALKYRGQTENRRLHYSVSARTSYLQGVAALYNLGVDDENSMPFYAFYDVTGVMRLQLKEKLSLSVFGLLSTDRLRLERDVDRKEAVRWGSGSAIAHLQYRAGESVWDWKLSVNHAGTGTDLKKNVHLDSETLRNDYLVEWDYRSYAMENWRWEAGMRLEYGDWRYGGLEQWGLADTWHLLLTGYVQGTWSMGKGWMCQGGMNYQYYQGKSDAHRVSPRLKVVWARQGWQVWGSVDRTMQYHSVWTVLNLKSPVDIWCPLGKGAKPATCWQYSVGADKEWENGWYVYGALFWKDMRHIKDFKSFGFSEDGLFEERQADGKGQSKGVEVEVSYERGAWNWRANYTLSDAWNRFEGINDGKRFYPPYDVRYHALVAASWQRKKWCLSASWRYASGMRTTFPVGVAVAEDIHHPDNSLVFVPIYKERYNFKMPAQHQLDISADYRWQRGKLHWTCTVGVYNLYNRQNPVLVYFEAEEYETYYTRFVPYSRVLLPCIPYISLTLNW</sequence>
<dbReference type="SUPFAM" id="SSF49464">
    <property type="entry name" value="Carboxypeptidase regulatory domain-like"/>
    <property type="match status" value="1"/>
</dbReference>
<dbReference type="GO" id="GO:0015344">
    <property type="term" value="F:siderophore uptake transmembrane transporter activity"/>
    <property type="evidence" value="ECO:0007669"/>
    <property type="project" value="TreeGrafter"/>
</dbReference>
<keyword evidence="7" id="KW-0472">Membrane</keyword>
<keyword evidence="9" id="KW-0998">Cell outer membrane</keyword>
<evidence type="ECO:0000256" key="4">
    <source>
        <dbReference type="ARBA" id="ARBA00022692"/>
    </source>
</evidence>
<keyword evidence="2" id="KW-0813">Transport</keyword>